<protein>
    <submittedName>
        <fullName evidence="1">Uncharacterized protein</fullName>
    </submittedName>
</protein>
<proteinExistence type="predicted"/>
<comment type="caution">
    <text evidence="1">The sequence shown here is derived from an EMBL/GenBank/DDBJ whole genome shotgun (WGS) entry which is preliminary data.</text>
</comment>
<accession>A0A955IW83</accession>
<dbReference type="AlphaFoldDB" id="A0A955IW83"/>
<dbReference type="EMBL" id="JAGQNY010000008">
    <property type="protein sequence ID" value="MCA9302224.1"/>
    <property type="molecule type" value="Genomic_DNA"/>
</dbReference>
<organism evidence="1 2">
    <name type="scientific">candidate division WWE3 bacterium</name>
    <dbReference type="NCBI Taxonomy" id="2053526"/>
    <lineage>
        <taxon>Bacteria</taxon>
        <taxon>Katanobacteria</taxon>
    </lineage>
</organism>
<reference evidence="1" key="1">
    <citation type="submission" date="2020-04" db="EMBL/GenBank/DDBJ databases">
        <authorList>
            <person name="Zhang T."/>
        </authorList>
    </citation>
    <scope>NUCLEOTIDE SEQUENCE</scope>
    <source>
        <strain evidence="1">HKST-UBA80</strain>
    </source>
</reference>
<name>A0A955IW83_UNCKA</name>
<evidence type="ECO:0000313" key="2">
    <source>
        <dbReference type="Proteomes" id="UP000714817"/>
    </source>
</evidence>
<evidence type="ECO:0000313" key="1">
    <source>
        <dbReference type="EMBL" id="MCA9302224.1"/>
    </source>
</evidence>
<sequence>MVALVEDWELKDFKNQEEALEQKGERGLIMYWAKNLNVKVIPTDFDHNTCKHIKVLATEFQYEDIVLFIFLYRVKSQTLDKWIEKENLEEYLVEKVNSNLECASLPKTTFDELQKLHIAKFDQTIQERSHVKAWEDLSVKKPDNGVNTIFKAFHTLRDRNFLYQIVANYEQGKNVYVIYGCDHAQFHRPILDKLFNQTQ</sequence>
<reference evidence="1" key="2">
    <citation type="journal article" date="2021" name="Microbiome">
        <title>Successional dynamics and alternative stable states in a saline activated sludge microbial community over 9 years.</title>
        <authorList>
            <person name="Wang Y."/>
            <person name="Ye J."/>
            <person name="Ju F."/>
            <person name="Liu L."/>
            <person name="Boyd J.A."/>
            <person name="Deng Y."/>
            <person name="Parks D.H."/>
            <person name="Jiang X."/>
            <person name="Yin X."/>
            <person name="Woodcroft B.J."/>
            <person name="Tyson G.W."/>
            <person name="Hugenholtz P."/>
            <person name="Polz M.F."/>
            <person name="Zhang T."/>
        </authorList>
    </citation>
    <scope>NUCLEOTIDE SEQUENCE</scope>
    <source>
        <strain evidence="1">HKST-UBA80</strain>
    </source>
</reference>
<dbReference type="Proteomes" id="UP000714817">
    <property type="component" value="Unassembled WGS sequence"/>
</dbReference>
<gene>
    <name evidence="1" type="ORF">KDA10_02595</name>
</gene>